<evidence type="ECO:0000313" key="1">
    <source>
        <dbReference type="EMBL" id="QCE00589.1"/>
    </source>
</evidence>
<dbReference type="EMBL" id="CP039351">
    <property type="protein sequence ID" value="QCE00589.1"/>
    <property type="molecule type" value="Genomic_DNA"/>
</dbReference>
<keyword evidence="2" id="KW-1185">Reference proteome</keyword>
<evidence type="ECO:0000313" key="2">
    <source>
        <dbReference type="Proteomes" id="UP000501690"/>
    </source>
</evidence>
<name>A0A4D6MK53_VIGUN</name>
<dbReference type="Proteomes" id="UP000501690">
    <property type="component" value="Linkage Group LG7"/>
</dbReference>
<reference evidence="1 2" key="1">
    <citation type="submission" date="2019-04" db="EMBL/GenBank/DDBJ databases">
        <title>An improved genome assembly and genetic linkage map for asparagus bean, Vigna unguiculata ssp. sesquipedialis.</title>
        <authorList>
            <person name="Xia Q."/>
            <person name="Zhang R."/>
            <person name="Dong Y."/>
        </authorList>
    </citation>
    <scope>NUCLEOTIDE SEQUENCE [LARGE SCALE GENOMIC DNA]</scope>
    <source>
        <tissue evidence="1">Leaf</tissue>
    </source>
</reference>
<protein>
    <submittedName>
        <fullName evidence="1">Uncharacterized protein</fullName>
    </submittedName>
</protein>
<proteinExistence type="predicted"/>
<accession>A0A4D6MK53</accession>
<organism evidence="1 2">
    <name type="scientific">Vigna unguiculata</name>
    <name type="common">Cowpea</name>
    <dbReference type="NCBI Taxonomy" id="3917"/>
    <lineage>
        <taxon>Eukaryota</taxon>
        <taxon>Viridiplantae</taxon>
        <taxon>Streptophyta</taxon>
        <taxon>Embryophyta</taxon>
        <taxon>Tracheophyta</taxon>
        <taxon>Spermatophyta</taxon>
        <taxon>Magnoliopsida</taxon>
        <taxon>eudicotyledons</taxon>
        <taxon>Gunneridae</taxon>
        <taxon>Pentapetalae</taxon>
        <taxon>rosids</taxon>
        <taxon>fabids</taxon>
        <taxon>Fabales</taxon>
        <taxon>Fabaceae</taxon>
        <taxon>Papilionoideae</taxon>
        <taxon>50 kb inversion clade</taxon>
        <taxon>NPAAA clade</taxon>
        <taxon>indigoferoid/millettioid clade</taxon>
        <taxon>Phaseoleae</taxon>
        <taxon>Vigna</taxon>
    </lineage>
</organism>
<gene>
    <name evidence="1" type="ORF">DEO72_LG7g1879</name>
</gene>
<sequence>MVDGGRSVDVEHYCCCALQVQKVEDGGVAVKMRSATVGAGGAAIAGFTEAVGTRVAENGCMKVGELQ</sequence>
<dbReference type="AlphaFoldDB" id="A0A4D6MK53"/>